<dbReference type="PROSITE" id="PS51257">
    <property type="entry name" value="PROKAR_LIPOPROTEIN"/>
    <property type="match status" value="1"/>
</dbReference>
<dbReference type="PATRIC" id="fig|746697.3.peg.970"/>
<protein>
    <recommendedName>
        <fullName evidence="1">Lipocalin-like domain-containing protein</fullName>
    </recommendedName>
</protein>
<gene>
    <name evidence="2" type="ordered locus">Aeqsu_0966</name>
</gene>
<dbReference type="Proteomes" id="UP000006049">
    <property type="component" value="Chromosome"/>
</dbReference>
<dbReference type="HOGENOM" id="CLU_1691777_0_0_10"/>
<dbReference type="Pfam" id="PF13648">
    <property type="entry name" value="Lipocalin_4"/>
    <property type="match status" value="1"/>
</dbReference>
<feature type="domain" description="Lipocalin-like" evidence="1">
    <location>
        <begin position="30"/>
        <end position="137"/>
    </location>
</feature>
<organism evidence="2 3">
    <name type="scientific">Aequorivita sublithincola (strain DSM 14238 / LMG 21431 / ACAM 643 / 9-3)</name>
    <dbReference type="NCBI Taxonomy" id="746697"/>
    <lineage>
        <taxon>Bacteria</taxon>
        <taxon>Pseudomonadati</taxon>
        <taxon>Bacteroidota</taxon>
        <taxon>Flavobacteriia</taxon>
        <taxon>Flavobacteriales</taxon>
        <taxon>Flavobacteriaceae</taxon>
        <taxon>Aequorivita</taxon>
    </lineage>
</organism>
<reference evidence="2 3" key="1">
    <citation type="submission" date="2012-06" db="EMBL/GenBank/DDBJ databases">
        <title>The complete genome of Aequorivita sublithincola DSM 14238.</title>
        <authorList>
            <consortium name="US DOE Joint Genome Institute (JGI-PGF)"/>
            <person name="Lucas S."/>
            <person name="Copeland A."/>
            <person name="Lapidus A."/>
            <person name="Goodwin L."/>
            <person name="Pitluck S."/>
            <person name="Peters L."/>
            <person name="Munk A.C.C."/>
            <person name="Kyrpides N."/>
            <person name="Mavromatis K."/>
            <person name="Pagani I."/>
            <person name="Ivanova N."/>
            <person name="Ovchinnikova G."/>
            <person name="Zeytun A."/>
            <person name="Detter J.C."/>
            <person name="Han C."/>
            <person name="Land M."/>
            <person name="Hauser L."/>
            <person name="Markowitz V."/>
            <person name="Cheng J.-F."/>
            <person name="Hugenholtz P."/>
            <person name="Woyke T."/>
            <person name="Wu D."/>
            <person name="Tindall B."/>
            <person name="Faehnrich R."/>
            <person name="Brambilla E."/>
            <person name="Klenk H.-P."/>
            <person name="Eisen J.A."/>
        </authorList>
    </citation>
    <scope>NUCLEOTIDE SEQUENCE [LARGE SCALE GENOMIC DNA]</scope>
    <source>
        <strain evidence="3">DSM 14238 / LMG 21431 / ACAM 643 / 9-3</strain>
    </source>
</reference>
<dbReference type="InterPro" id="IPR024311">
    <property type="entry name" value="Lipocalin-like"/>
</dbReference>
<evidence type="ECO:0000259" key="1">
    <source>
        <dbReference type="Pfam" id="PF13648"/>
    </source>
</evidence>
<name>I3YTZ9_AEQSU</name>
<dbReference type="OrthoDB" id="1442355at2"/>
<proteinExistence type="predicted"/>
<dbReference type="AlphaFoldDB" id="I3YTZ9"/>
<dbReference type="EMBL" id="CP003280">
    <property type="protein sequence ID" value="AFL80467.1"/>
    <property type="molecule type" value="Genomic_DNA"/>
</dbReference>
<evidence type="ECO:0000313" key="3">
    <source>
        <dbReference type="Proteomes" id="UP000006049"/>
    </source>
</evidence>
<evidence type="ECO:0000313" key="2">
    <source>
        <dbReference type="EMBL" id="AFL80467.1"/>
    </source>
</evidence>
<accession>I3YTZ9</accession>
<dbReference type="RefSeq" id="WP_014781725.1">
    <property type="nucleotide sequence ID" value="NC_018013.1"/>
</dbReference>
<keyword evidence="3" id="KW-1185">Reference proteome</keyword>
<dbReference type="KEGG" id="asl:Aeqsu_0966"/>
<sequence length="155" mass="16525">MKKLMSILFIAVFFASCSSDDDNDAVESSIVGAWTLKEANVENPMDINGDGTADPNFMNEVPCFVGTLSFTGDGIYAQTFSNLIVEEVNGEISVECDGTVASTGTYSLNGDQLTVTTTGPDPTTETRTIDLNGNTLKGSIQLGDFGNVELVYNRN</sequence>